<dbReference type="InterPro" id="IPR042479">
    <property type="entry name" value="Slf1"/>
</dbReference>
<gene>
    <name evidence="2" type="primary">Topbp1</name>
    <name evidence="2" type="ORF">g.53704</name>
</gene>
<dbReference type="InterPro" id="IPR036420">
    <property type="entry name" value="BRCT_dom_sf"/>
</dbReference>
<evidence type="ECO:0000259" key="1">
    <source>
        <dbReference type="Pfam" id="PF16770"/>
    </source>
</evidence>
<sequence>MHQPSRSEKYLCSLASGKWILHPSYIDDCLEENCFLPEDKYEWGNPLSDLSLSTPLHGAGYRWRSKIRSSRAGAFSGMKAVLMTSDNRYQALLRLIQAGGGMILDKKDLLQSTHCIIDHGYGNIPVPLNELAVKGILLLPALFLADFLIKDPSPDPKKCLIPEYQAFYNRLAPNT</sequence>
<proteinExistence type="predicted"/>
<reference evidence="2" key="1">
    <citation type="submission" date="2018-04" db="EMBL/GenBank/DDBJ databases">
        <title>Transcriptome of Schizaphis graminum biotype I.</title>
        <authorList>
            <person name="Scully E.D."/>
            <person name="Geib S.M."/>
            <person name="Palmer N.A."/>
            <person name="Koch K."/>
            <person name="Bradshaw J."/>
            <person name="Heng-Moss T."/>
            <person name="Sarath G."/>
        </authorList>
    </citation>
    <scope>NUCLEOTIDE SEQUENCE</scope>
</reference>
<dbReference type="Gene3D" id="3.40.50.10190">
    <property type="entry name" value="BRCT domain"/>
    <property type="match status" value="2"/>
</dbReference>
<dbReference type="SUPFAM" id="SSF52113">
    <property type="entry name" value="BRCT domain"/>
    <property type="match status" value="1"/>
</dbReference>
<dbReference type="AlphaFoldDB" id="A0A2S2P0J5"/>
<evidence type="ECO:0000313" key="2">
    <source>
        <dbReference type="EMBL" id="MBY22842.1"/>
    </source>
</evidence>
<dbReference type="Pfam" id="PF16770">
    <property type="entry name" value="RTT107_BRCT_5"/>
    <property type="match status" value="1"/>
</dbReference>
<keyword evidence="2" id="KW-0413">Isomerase</keyword>
<dbReference type="PANTHER" id="PTHR46677:SF1">
    <property type="entry name" value="SMC5-SMC6 COMPLEX LOCALIZATION FACTOR PROTEIN 1"/>
    <property type="match status" value="1"/>
</dbReference>
<dbReference type="PANTHER" id="PTHR46677">
    <property type="entry name" value="SMC5-SMC6 COMPLEX LOCALIZATION FACTOR PROTEIN 1"/>
    <property type="match status" value="1"/>
</dbReference>
<organism evidence="2">
    <name type="scientific">Schizaphis graminum</name>
    <name type="common">Green bug aphid</name>
    <dbReference type="NCBI Taxonomy" id="13262"/>
    <lineage>
        <taxon>Eukaryota</taxon>
        <taxon>Metazoa</taxon>
        <taxon>Ecdysozoa</taxon>
        <taxon>Arthropoda</taxon>
        <taxon>Hexapoda</taxon>
        <taxon>Insecta</taxon>
        <taxon>Pterygota</taxon>
        <taxon>Neoptera</taxon>
        <taxon>Paraneoptera</taxon>
        <taxon>Hemiptera</taxon>
        <taxon>Sternorrhyncha</taxon>
        <taxon>Aphidomorpha</taxon>
        <taxon>Aphidoidea</taxon>
        <taxon>Aphididae</taxon>
        <taxon>Aphidini</taxon>
        <taxon>Schizaphis</taxon>
    </lineage>
</organism>
<dbReference type="InterPro" id="IPR001357">
    <property type="entry name" value="BRCT_dom"/>
</dbReference>
<dbReference type="GO" id="GO:0035861">
    <property type="term" value="C:site of double-strand break"/>
    <property type="evidence" value="ECO:0007669"/>
    <property type="project" value="TreeGrafter"/>
</dbReference>
<dbReference type="GO" id="GO:2000781">
    <property type="term" value="P:positive regulation of double-strand break repair"/>
    <property type="evidence" value="ECO:0007669"/>
    <property type="project" value="InterPro"/>
</dbReference>
<accession>A0A2S2P0J5</accession>
<name>A0A2S2P0J5_SCHGA</name>
<protein>
    <submittedName>
        <fullName evidence="2">DNA topoisomerase 2-binding protein 1</fullName>
    </submittedName>
</protein>
<dbReference type="GO" id="GO:1990166">
    <property type="term" value="P:protein localization to site of double-strand break"/>
    <property type="evidence" value="ECO:0007669"/>
    <property type="project" value="TreeGrafter"/>
</dbReference>
<dbReference type="GO" id="GO:0006974">
    <property type="term" value="P:DNA damage response"/>
    <property type="evidence" value="ECO:0007669"/>
    <property type="project" value="TreeGrafter"/>
</dbReference>
<feature type="domain" description="BRCT" evidence="1">
    <location>
        <begin position="5"/>
        <end position="41"/>
    </location>
</feature>
<dbReference type="GO" id="GO:0016853">
    <property type="term" value="F:isomerase activity"/>
    <property type="evidence" value="ECO:0007669"/>
    <property type="project" value="UniProtKB-KW"/>
</dbReference>
<dbReference type="GO" id="GO:0005634">
    <property type="term" value="C:nucleus"/>
    <property type="evidence" value="ECO:0007669"/>
    <property type="project" value="TreeGrafter"/>
</dbReference>
<dbReference type="EMBL" id="GGMR01010223">
    <property type="protein sequence ID" value="MBY22842.1"/>
    <property type="molecule type" value="Transcribed_RNA"/>
</dbReference>